<organism evidence="2 3">
    <name type="scientific">Trichocladium antarcticum</name>
    <dbReference type="NCBI Taxonomy" id="1450529"/>
    <lineage>
        <taxon>Eukaryota</taxon>
        <taxon>Fungi</taxon>
        <taxon>Dikarya</taxon>
        <taxon>Ascomycota</taxon>
        <taxon>Pezizomycotina</taxon>
        <taxon>Sordariomycetes</taxon>
        <taxon>Sordariomycetidae</taxon>
        <taxon>Sordariales</taxon>
        <taxon>Chaetomiaceae</taxon>
        <taxon>Trichocladium</taxon>
    </lineage>
</organism>
<name>A0AAN6ZDS0_9PEZI</name>
<feature type="compositionally biased region" description="Basic and acidic residues" evidence="1">
    <location>
        <begin position="57"/>
        <end position="67"/>
    </location>
</feature>
<gene>
    <name evidence="2" type="ORF">BT67DRAFT_42178</name>
</gene>
<evidence type="ECO:0000313" key="3">
    <source>
        <dbReference type="Proteomes" id="UP001304895"/>
    </source>
</evidence>
<evidence type="ECO:0000256" key="1">
    <source>
        <dbReference type="SAM" id="MobiDB-lite"/>
    </source>
</evidence>
<reference evidence="2" key="2">
    <citation type="submission" date="2023-05" db="EMBL/GenBank/DDBJ databases">
        <authorList>
            <consortium name="Lawrence Berkeley National Laboratory"/>
            <person name="Steindorff A."/>
            <person name="Hensen N."/>
            <person name="Bonometti L."/>
            <person name="Westerberg I."/>
            <person name="Brannstrom I.O."/>
            <person name="Guillou S."/>
            <person name="Cros-Aarteil S."/>
            <person name="Calhoun S."/>
            <person name="Haridas S."/>
            <person name="Kuo A."/>
            <person name="Mondo S."/>
            <person name="Pangilinan J."/>
            <person name="Riley R."/>
            <person name="Labutti K."/>
            <person name="Andreopoulos B."/>
            <person name="Lipzen A."/>
            <person name="Chen C."/>
            <person name="Yanf M."/>
            <person name="Daum C."/>
            <person name="Ng V."/>
            <person name="Clum A."/>
            <person name="Ohm R."/>
            <person name="Martin F."/>
            <person name="Silar P."/>
            <person name="Natvig D."/>
            <person name="Lalanne C."/>
            <person name="Gautier V."/>
            <person name="Ament-Velasquez S.L."/>
            <person name="Kruys A."/>
            <person name="Hutchinson M.I."/>
            <person name="Powell A.J."/>
            <person name="Barry K."/>
            <person name="Miller A.N."/>
            <person name="Grigoriev I.V."/>
            <person name="Debuchy R."/>
            <person name="Gladieux P."/>
            <person name="Thoren M.H."/>
            <person name="Johannesson H."/>
        </authorList>
    </citation>
    <scope>NUCLEOTIDE SEQUENCE</scope>
    <source>
        <strain evidence="2">CBS 123565</strain>
    </source>
</reference>
<accession>A0AAN6ZDS0</accession>
<dbReference type="EMBL" id="MU853411">
    <property type="protein sequence ID" value="KAK4133734.1"/>
    <property type="molecule type" value="Genomic_DNA"/>
</dbReference>
<protein>
    <submittedName>
        <fullName evidence="2">Uncharacterized protein</fullName>
    </submittedName>
</protein>
<feature type="region of interest" description="Disordered" evidence="1">
    <location>
        <begin position="56"/>
        <end position="78"/>
    </location>
</feature>
<reference evidence="2" key="1">
    <citation type="journal article" date="2023" name="Mol. Phylogenet. Evol.">
        <title>Genome-scale phylogeny and comparative genomics of the fungal order Sordariales.</title>
        <authorList>
            <person name="Hensen N."/>
            <person name="Bonometti L."/>
            <person name="Westerberg I."/>
            <person name="Brannstrom I.O."/>
            <person name="Guillou S."/>
            <person name="Cros-Aarteil S."/>
            <person name="Calhoun S."/>
            <person name="Haridas S."/>
            <person name="Kuo A."/>
            <person name="Mondo S."/>
            <person name="Pangilinan J."/>
            <person name="Riley R."/>
            <person name="LaButti K."/>
            <person name="Andreopoulos B."/>
            <person name="Lipzen A."/>
            <person name="Chen C."/>
            <person name="Yan M."/>
            <person name="Daum C."/>
            <person name="Ng V."/>
            <person name="Clum A."/>
            <person name="Steindorff A."/>
            <person name="Ohm R.A."/>
            <person name="Martin F."/>
            <person name="Silar P."/>
            <person name="Natvig D.O."/>
            <person name="Lalanne C."/>
            <person name="Gautier V."/>
            <person name="Ament-Velasquez S.L."/>
            <person name="Kruys A."/>
            <person name="Hutchinson M.I."/>
            <person name="Powell A.J."/>
            <person name="Barry K."/>
            <person name="Miller A.N."/>
            <person name="Grigoriev I.V."/>
            <person name="Debuchy R."/>
            <person name="Gladieux P."/>
            <person name="Hiltunen Thoren M."/>
            <person name="Johannesson H."/>
        </authorList>
    </citation>
    <scope>NUCLEOTIDE SEQUENCE</scope>
    <source>
        <strain evidence="2">CBS 123565</strain>
    </source>
</reference>
<dbReference type="Proteomes" id="UP001304895">
    <property type="component" value="Unassembled WGS sequence"/>
</dbReference>
<keyword evidence="3" id="KW-1185">Reference proteome</keyword>
<sequence length="117" mass="13177">MRSHPRSPSCSSVLPKVLASSHLSVSSERAIFFFSSSAPSWASALTARPHHLYSNYRETEETTRREPGNASSTEGHAPLNWRQHLAQHFLESATNLFLPRISHTSDRDCRQPLRGNH</sequence>
<comment type="caution">
    <text evidence="2">The sequence shown here is derived from an EMBL/GenBank/DDBJ whole genome shotgun (WGS) entry which is preliminary data.</text>
</comment>
<proteinExistence type="predicted"/>
<dbReference type="AlphaFoldDB" id="A0AAN6ZDS0"/>
<evidence type="ECO:0000313" key="2">
    <source>
        <dbReference type="EMBL" id="KAK4133734.1"/>
    </source>
</evidence>